<dbReference type="EnsemblPlants" id="MELO3C033748.2.1">
    <property type="protein sequence ID" value="MELO3C033748.2.1"/>
    <property type="gene ID" value="MELO3C033748.2"/>
</dbReference>
<accession>A0A9I9EH47</accession>
<sequence>MNRFVQHQMLTTFKEFRADCHRHFKKYSDSGEARANLPNHWLDVMRIDTSSATTISAEQSRTNKTANRSSLTIIVADPSHFYNDSTSSLREKGSRSIVWSCFGKRTFKLRRSCRRPPRMRIKSKPFQILLGIGVSLINRLIPYHSFLIKEKKGTRVIVKSNSAISDSTSTRGRSGICRLIHRPSRSNRAPSSFREVILPSAIQLLSTDDRASAVKSTAMVGVIEHLLQKKKLTLVDDTESTNHQILDTTTWKPSYSPIEMREWRVFFAELTVMIVTQRISTSYDERRGKLEIINGNVGKPPISPLCLVPKMISILSRQFGHSHPYKSKDNPSQTGVHNTLKIKTKSPRCKPLRMGNICLLFDLNGRLPKHLSKRVHDLTCSDHDLMFLAQYVRHTSQDVESNNHRRVINYSSSELRQSQLITNTKITLIPIVLSYRCSIKDSLTNLIHPVSVTLPCSDPRGTLQQATVRKDNY</sequence>
<name>A0A9I9EH47_CUCME</name>
<dbReference type="Gramene" id="MELO3C033748.2.1">
    <property type="protein sequence ID" value="MELO3C033748.2.1"/>
    <property type="gene ID" value="MELO3C033748.2"/>
</dbReference>
<proteinExistence type="predicted"/>
<protein>
    <recommendedName>
        <fullName evidence="2">CACTA en-spm transposon protein</fullName>
    </recommendedName>
</protein>
<reference evidence="1" key="1">
    <citation type="submission" date="2023-03" db="UniProtKB">
        <authorList>
            <consortium name="EnsemblPlants"/>
        </authorList>
    </citation>
    <scope>IDENTIFICATION</scope>
</reference>
<dbReference type="AlphaFoldDB" id="A0A9I9EH47"/>
<organism evidence="1">
    <name type="scientific">Cucumis melo</name>
    <name type="common">Muskmelon</name>
    <dbReference type="NCBI Taxonomy" id="3656"/>
    <lineage>
        <taxon>Eukaryota</taxon>
        <taxon>Viridiplantae</taxon>
        <taxon>Streptophyta</taxon>
        <taxon>Embryophyta</taxon>
        <taxon>Tracheophyta</taxon>
        <taxon>Spermatophyta</taxon>
        <taxon>Magnoliopsida</taxon>
        <taxon>eudicotyledons</taxon>
        <taxon>Gunneridae</taxon>
        <taxon>Pentapetalae</taxon>
        <taxon>rosids</taxon>
        <taxon>fabids</taxon>
        <taxon>Cucurbitales</taxon>
        <taxon>Cucurbitaceae</taxon>
        <taxon>Benincaseae</taxon>
        <taxon>Cucumis</taxon>
    </lineage>
</organism>
<evidence type="ECO:0008006" key="2">
    <source>
        <dbReference type="Google" id="ProtNLM"/>
    </source>
</evidence>
<evidence type="ECO:0000313" key="1">
    <source>
        <dbReference type="EnsemblPlants" id="MELO3C033748.2.1"/>
    </source>
</evidence>